<proteinExistence type="predicted"/>
<dbReference type="InterPro" id="IPR027417">
    <property type="entry name" value="P-loop_NTPase"/>
</dbReference>
<sequence length="242" mass="27631">MKLVLIGGVGGSGTRVVAKAFRDNGIFIGSHLNNSLDNLDWPGNIDLILRRDLSFNEKVERLKSDFQAFFKKMIDESSSGDFNRDIVATKVPGSFYYLPYICQFFDQVSYIHVIRHGLDMAFSGNKNQLRNWGSMFNLDCSSEDCSESRQLKYWLSANAYALKLQDELPLDCSELIQFERFCRQTSTEVERIFNKLGVDVDISDSFFESVDLPESVGRYRGQDLSIFDDEDLLSVSRLGYKV</sequence>
<organism evidence="1 2">
    <name type="scientific">Amphritea pacifica</name>
    <dbReference type="NCBI Taxonomy" id="2811233"/>
    <lineage>
        <taxon>Bacteria</taxon>
        <taxon>Pseudomonadati</taxon>
        <taxon>Pseudomonadota</taxon>
        <taxon>Gammaproteobacteria</taxon>
        <taxon>Oceanospirillales</taxon>
        <taxon>Oceanospirillaceae</taxon>
        <taxon>Amphritea</taxon>
    </lineage>
</organism>
<comment type="caution">
    <text evidence="1">The sequence shown here is derived from an EMBL/GenBank/DDBJ whole genome shotgun (WGS) entry which is preliminary data.</text>
</comment>
<dbReference type="Pfam" id="PF13469">
    <property type="entry name" value="Sulfotransfer_3"/>
    <property type="match status" value="1"/>
</dbReference>
<dbReference type="EMBL" id="JAFFZP010000058">
    <property type="protein sequence ID" value="MBN0989838.1"/>
    <property type="molecule type" value="Genomic_DNA"/>
</dbReference>
<dbReference type="Proteomes" id="UP000760472">
    <property type="component" value="Unassembled WGS sequence"/>
</dbReference>
<evidence type="ECO:0000313" key="2">
    <source>
        <dbReference type="Proteomes" id="UP000760472"/>
    </source>
</evidence>
<gene>
    <name evidence="1" type="ORF">JW498_20960</name>
</gene>
<dbReference type="Gene3D" id="3.40.50.300">
    <property type="entry name" value="P-loop containing nucleotide triphosphate hydrolases"/>
    <property type="match status" value="1"/>
</dbReference>
<dbReference type="RefSeq" id="WP_205210117.1">
    <property type="nucleotide sequence ID" value="NZ_JAFFZO010000011.1"/>
</dbReference>
<keyword evidence="2" id="KW-1185">Reference proteome</keyword>
<reference evidence="1 2" key="1">
    <citation type="submission" date="2021-02" db="EMBL/GenBank/DDBJ databases">
        <title>A novel species of genus Amphritea isolated from a fishpond in China.</title>
        <authorList>
            <person name="Lu H."/>
        </authorList>
    </citation>
    <scope>NUCLEOTIDE SEQUENCE [LARGE SCALE GENOMIC DNA]</scope>
    <source>
        <strain evidence="1 2">RP18W</strain>
    </source>
</reference>
<evidence type="ECO:0000313" key="1">
    <source>
        <dbReference type="EMBL" id="MBN0989838.1"/>
    </source>
</evidence>
<protein>
    <submittedName>
        <fullName evidence="1">Sulfotransferase</fullName>
    </submittedName>
</protein>
<accession>A0ABS2WDP9</accession>
<dbReference type="SUPFAM" id="SSF52540">
    <property type="entry name" value="P-loop containing nucleoside triphosphate hydrolases"/>
    <property type="match status" value="1"/>
</dbReference>
<name>A0ABS2WDP9_9GAMM</name>